<dbReference type="HAMAP" id="MF_00767">
    <property type="entry name" value="Arg_catab_AstE"/>
    <property type="match status" value="1"/>
</dbReference>
<comment type="cofactor">
    <cofactor evidence="5">
        <name>Zn(2+)</name>
        <dbReference type="ChEBI" id="CHEBI:29105"/>
    </cofactor>
    <text evidence="5">Binds 1 zinc ion per subunit.</text>
</comment>
<dbReference type="GO" id="GO:0016788">
    <property type="term" value="F:hydrolase activity, acting on ester bonds"/>
    <property type="evidence" value="ECO:0007669"/>
    <property type="project" value="UniProtKB-UniRule"/>
</dbReference>
<dbReference type="InterPro" id="IPR055438">
    <property type="entry name" value="AstE_AspA_cat"/>
</dbReference>
<name>A0A0H3WW09_9BURK</name>
<evidence type="ECO:0000313" key="11">
    <source>
        <dbReference type="Proteomes" id="UP000035651"/>
    </source>
</evidence>
<protein>
    <recommendedName>
        <fullName evidence="5 6">Succinylglutamate desuccinylase</fullName>
        <ecNumber evidence="5 6">3.5.1.96</ecNumber>
    </recommendedName>
</protein>
<feature type="binding site" evidence="5">
    <location>
        <position position="98"/>
    </location>
    <ligand>
        <name>Zn(2+)</name>
        <dbReference type="ChEBI" id="CHEBI:29105"/>
    </ligand>
</feature>
<evidence type="ECO:0000313" key="10">
    <source>
        <dbReference type="EMBL" id="AKM32394.2"/>
    </source>
</evidence>
<dbReference type="GO" id="GO:0019544">
    <property type="term" value="P:L-arginine catabolic process to L-glutamate"/>
    <property type="evidence" value="ECO:0007669"/>
    <property type="project" value="UniProtKB-UniRule"/>
</dbReference>
<dbReference type="EC" id="3.5.1.96" evidence="5 6"/>
<dbReference type="InterPro" id="IPR050178">
    <property type="entry name" value="AspA/AstE_fam"/>
</dbReference>
<dbReference type="GO" id="GO:0009017">
    <property type="term" value="F:succinylglutamate desuccinylase activity"/>
    <property type="evidence" value="ECO:0007669"/>
    <property type="project" value="UniProtKB-UniRule"/>
</dbReference>
<organism evidence="10 11">
    <name type="scientific">Pandoraea faecigallinarum</name>
    <dbReference type="NCBI Taxonomy" id="656179"/>
    <lineage>
        <taxon>Bacteria</taxon>
        <taxon>Pseudomonadati</taxon>
        <taxon>Pseudomonadota</taxon>
        <taxon>Betaproteobacteria</taxon>
        <taxon>Burkholderiales</taxon>
        <taxon>Burkholderiaceae</taxon>
        <taxon>Pandoraea</taxon>
    </lineage>
</organism>
<dbReference type="GO" id="GO:0008270">
    <property type="term" value="F:zinc ion binding"/>
    <property type="evidence" value="ECO:0007669"/>
    <property type="project" value="UniProtKB-UniRule"/>
</dbReference>
<comment type="pathway">
    <text evidence="5">Amino-acid degradation; L-arginine degradation via AST pathway; L-glutamate and succinate from L-arginine: step 5/5.</text>
</comment>
<evidence type="ECO:0000259" key="8">
    <source>
        <dbReference type="Pfam" id="PF04952"/>
    </source>
</evidence>
<dbReference type="NCBIfam" id="NF003706">
    <property type="entry name" value="PRK05324.1"/>
    <property type="match status" value="1"/>
</dbReference>
<dbReference type="KEGG" id="pfg:AB870_00495"/>
<dbReference type="OrthoDB" id="5290473at2"/>
<dbReference type="CDD" id="cd03855">
    <property type="entry name" value="M14_ASTE"/>
    <property type="match status" value="1"/>
</dbReference>
<keyword evidence="4 5" id="KW-0862">Zinc</keyword>
<keyword evidence="2 5" id="KW-0479">Metal-binding</keyword>
<keyword evidence="1 5" id="KW-0056">Arginine metabolism</keyword>
<dbReference type="Proteomes" id="UP000035651">
    <property type="component" value="Chromosome"/>
</dbReference>
<dbReference type="Pfam" id="PF24827">
    <property type="entry name" value="AstE_AspA_cat"/>
    <property type="match status" value="1"/>
</dbReference>
<feature type="active site" evidence="5">
    <location>
        <position position="258"/>
    </location>
</feature>
<dbReference type="EMBL" id="CP011807">
    <property type="protein sequence ID" value="AKM32394.2"/>
    <property type="molecule type" value="Genomic_DNA"/>
</dbReference>
<dbReference type="InterPro" id="IPR007036">
    <property type="entry name" value="Aste_AspA_hybrid_dom"/>
</dbReference>
<evidence type="ECO:0000256" key="3">
    <source>
        <dbReference type="ARBA" id="ARBA00022801"/>
    </source>
</evidence>
<dbReference type="Pfam" id="PF04952">
    <property type="entry name" value="AstE_AspA_hybrid"/>
    <property type="match status" value="1"/>
</dbReference>
<keyword evidence="11" id="KW-1185">Reference proteome</keyword>
<dbReference type="Gene3D" id="3.40.630.10">
    <property type="entry name" value="Zn peptidases"/>
    <property type="match status" value="1"/>
</dbReference>
<comment type="catalytic activity">
    <reaction evidence="5">
        <text>N-succinyl-L-glutamate + H2O = L-glutamate + succinate</text>
        <dbReference type="Rhea" id="RHEA:15169"/>
        <dbReference type="ChEBI" id="CHEBI:15377"/>
        <dbReference type="ChEBI" id="CHEBI:29985"/>
        <dbReference type="ChEBI" id="CHEBI:30031"/>
        <dbReference type="ChEBI" id="CHEBI:58763"/>
        <dbReference type="EC" id="3.5.1.96"/>
    </reaction>
</comment>
<evidence type="ECO:0000256" key="6">
    <source>
        <dbReference type="NCBIfam" id="TIGR03242"/>
    </source>
</evidence>
<proteinExistence type="inferred from homology"/>
<dbReference type="STRING" id="656179.AB870_00495"/>
<feature type="binding site" evidence="5">
    <location>
        <position position="194"/>
    </location>
    <ligand>
        <name>Zn(2+)</name>
        <dbReference type="ChEBI" id="CHEBI:29105"/>
    </ligand>
</feature>
<dbReference type="RefSeq" id="WP_053059336.1">
    <property type="nucleotide sequence ID" value="NZ_CP011807.3"/>
</dbReference>
<dbReference type="UniPathway" id="UPA00185">
    <property type="reaction ID" value="UER00283"/>
</dbReference>
<evidence type="ECO:0000256" key="2">
    <source>
        <dbReference type="ARBA" id="ARBA00022723"/>
    </source>
</evidence>
<dbReference type="InterPro" id="IPR016681">
    <property type="entry name" value="SuccinylGlu_desuccinylase"/>
</dbReference>
<dbReference type="PANTHER" id="PTHR15162:SF7">
    <property type="entry name" value="SUCCINYLGLUTAMATE DESUCCINYLASE"/>
    <property type="match status" value="1"/>
</dbReference>
<dbReference type="AlphaFoldDB" id="A0A0H3WW09"/>
<sequence>MTDAHRSALRHWLSDVRESRAPSEDEGIDPCGVHWRRHAEGVLELAPVEVGGTTDRYDTSDTNDEGAARHAKGVPRDPKAPDAKIGHRYDAILSCGIHGDETAPIEIVDGILRDIADARLTLRERVLVVLGNPDAVRAGKRYLHYDLNRLFHGAHAKHAESPAVQRARELEVIVAQFFAGVDGVRRVRRHVDMHTAIRASLFQRFAVVPGTPEHPPGDAWFEALAAADIEATMRTEQPSVTFSYYTCARFGAQSCTLELGKVAPFGGNRLEDFAGIDAALRRWLSGGEMAARDDGRRLRPKRFRVAAEIVRRTDAFVLDVPDDTPNFTPYPAGTVLARDGENTYTVSHSEERIVFPNPNVANGLRAGVMVVPE</sequence>
<reference evidence="10" key="1">
    <citation type="submission" date="2016-06" db="EMBL/GenBank/DDBJ databases">
        <title>Complete Genome Sequence of Pandoraea faecigallinarum DSM-23572.</title>
        <authorList>
            <person name="Yong D."/>
            <person name="Ee R."/>
            <person name="Lim Y.-L."/>
            <person name="Yin W.-F."/>
            <person name="Chan K.-G."/>
        </authorList>
    </citation>
    <scope>NUCLEOTIDE SEQUENCE</scope>
    <source>
        <strain evidence="10">DSM 23572</strain>
    </source>
</reference>
<evidence type="ECO:0000256" key="4">
    <source>
        <dbReference type="ARBA" id="ARBA00022833"/>
    </source>
</evidence>
<comment type="function">
    <text evidence="5">Transforms N(2)-succinylglutamate into succinate and glutamate.</text>
</comment>
<feature type="domain" description="AstE/AspA barrel-sandwich hybrid" evidence="8">
    <location>
        <begin position="301"/>
        <end position="372"/>
    </location>
</feature>
<dbReference type="PANTHER" id="PTHR15162">
    <property type="entry name" value="ASPARTOACYLASE"/>
    <property type="match status" value="1"/>
</dbReference>
<evidence type="ECO:0000256" key="1">
    <source>
        <dbReference type="ARBA" id="ARBA00022503"/>
    </source>
</evidence>
<feature type="binding site" evidence="5">
    <location>
        <position position="101"/>
    </location>
    <ligand>
        <name>Zn(2+)</name>
        <dbReference type="ChEBI" id="CHEBI:29105"/>
    </ligand>
</feature>
<gene>
    <name evidence="5" type="primary">astE</name>
    <name evidence="10" type="ORF">AB870_00495</name>
</gene>
<evidence type="ECO:0000256" key="7">
    <source>
        <dbReference type="SAM" id="MobiDB-lite"/>
    </source>
</evidence>
<keyword evidence="3 5" id="KW-0378">Hydrolase</keyword>
<feature type="region of interest" description="Disordered" evidence="7">
    <location>
        <begin position="51"/>
        <end position="82"/>
    </location>
</feature>
<evidence type="ECO:0000259" key="9">
    <source>
        <dbReference type="Pfam" id="PF24827"/>
    </source>
</evidence>
<feature type="domain" description="Succinylglutamate desuccinylase/Aspartoacylase catalytic" evidence="9">
    <location>
        <begin position="91"/>
        <end position="282"/>
    </location>
</feature>
<evidence type="ECO:0000256" key="5">
    <source>
        <dbReference type="HAMAP-Rule" id="MF_00767"/>
    </source>
</evidence>
<dbReference type="GO" id="GO:0019545">
    <property type="term" value="P:L-arginine catabolic process to succinate"/>
    <property type="evidence" value="ECO:0007669"/>
    <property type="project" value="UniProtKB-UniRule"/>
</dbReference>
<dbReference type="SUPFAM" id="SSF53187">
    <property type="entry name" value="Zn-dependent exopeptidases"/>
    <property type="match status" value="1"/>
</dbReference>
<comment type="similarity">
    <text evidence="5">Belongs to the AspA/AstE family. Succinylglutamate desuccinylase subfamily.</text>
</comment>
<accession>A0A0H3WW09</accession>
<dbReference type="NCBIfam" id="TIGR03242">
    <property type="entry name" value="arg_catab_astE"/>
    <property type="match status" value="1"/>
</dbReference>